<evidence type="ECO:0000256" key="1">
    <source>
        <dbReference type="SAM" id="MobiDB-lite"/>
    </source>
</evidence>
<dbReference type="InterPro" id="IPR021858">
    <property type="entry name" value="Fun_TF"/>
</dbReference>
<dbReference type="PANTHER" id="PTHR37540:SF5">
    <property type="entry name" value="TRANSCRIPTION FACTOR DOMAIN-CONTAINING PROTEIN"/>
    <property type="match status" value="1"/>
</dbReference>
<sequence>MPRCDYGTRLPSRADPTRALAPAQPGSSSSSSSSSSSDSGNEDWKMSLPASLRGASPFLLFRLILSANAWRLEPHVRQQHGLSFAFLCAESIRLLRDRVENEGGDIGVRDETISAVATLAGIEHERGNTKMLRMHLEGLKRMVNIRGGLNAIRENNPMVANSVFWAFAVALYEAPYPNLDAELPPFFPNEHDLALPSPAVVSIFQDFGPIHEEPPPLDLTESGVNPGIAVIVNSIQHVSQLVPTASAYPTASTSMVILTRMCTLLSHLLSLPRARLYPEIDTNATLAEAALISESVRFATLLHVFTPWRGLPPDGTLAINHILHQLMASLKQLLANATSRNNTVLLWMLTVGGVSAGQTPERAWFVSHLVELTEELNISNWEGMKSHVRRVIWHERLCENSHQKLWEEVMTKRRELDDGMGVNTT</sequence>
<gene>
    <name evidence="2" type="ORF">LY89DRAFT_717616</name>
</gene>
<name>A0A194XE01_MOLSC</name>
<evidence type="ECO:0000313" key="3">
    <source>
        <dbReference type="Proteomes" id="UP000070700"/>
    </source>
</evidence>
<dbReference type="RefSeq" id="XP_018072332.1">
    <property type="nucleotide sequence ID" value="XM_018218359.1"/>
</dbReference>
<feature type="compositionally biased region" description="Low complexity" evidence="1">
    <location>
        <begin position="27"/>
        <end position="39"/>
    </location>
</feature>
<keyword evidence="3" id="KW-1185">Reference proteome</keyword>
<dbReference type="OrthoDB" id="4158087at2759"/>
<dbReference type="AlphaFoldDB" id="A0A194XE01"/>
<protein>
    <submittedName>
        <fullName evidence="2">Uncharacterized protein</fullName>
    </submittedName>
</protein>
<dbReference type="Pfam" id="PF11951">
    <property type="entry name" value="Fungal_trans_2"/>
    <property type="match status" value="1"/>
</dbReference>
<evidence type="ECO:0000313" key="2">
    <source>
        <dbReference type="EMBL" id="KUJ17977.1"/>
    </source>
</evidence>
<dbReference type="PANTHER" id="PTHR37540">
    <property type="entry name" value="TRANSCRIPTION FACTOR (ACR-2), PUTATIVE-RELATED-RELATED"/>
    <property type="match status" value="1"/>
</dbReference>
<reference evidence="2 3" key="1">
    <citation type="submission" date="2015-10" db="EMBL/GenBank/DDBJ databases">
        <title>Full genome of DAOMC 229536 Phialocephala scopiformis, a fungal endophyte of spruce producing the potent anti-insectan compound rugulosin.</title>
        <authorList>
            <consortium name="DOE Joint Genome Institute"/>
            <person name="Walker A.K."/>
            <person name="Frasz S.L."/>
            <person name="Seifert K.A."/>
            <person name="Miller J.D."/>
            <person name="Mondo S.J."/>
            <person name="Labutti K."/>
            <person name="Lipzen A."/>
            <person name="Dockter R."/>
            <person name="Kennedy M."/>
            <person name="Grigoriev I.V."/>
            <person name="Spatafora J.W."/>
        </authorList>
    </citation>
    <scope>NUCLEOTIDE SEQUENCE [LARGE SCALE GENOMIC DNA]</scope>
    <source>
        <strain evidence="2 3">CBS 120377</strain>
    </source>
</reference>
<organism evidence="2 3">
    <name type="scientific">Mollisia scopiformis</name>
    <name type="common">Conifer needle endophyte fungus</name>
    <name type="synonym">Phialocephala scopiformis</name>
    <dbReference type="NCBI Taxonomy" id="149040"/>
    <lineage>
        <taxon>Eukaryota</taxon>
        <taxon>Fungi</taxon>
        <taxon>Dikarya</taxon>
        <taxon>Ascomycota</taxon>
        <taxon>Pezizomycotina</taxon>
        <taxon>Leotiomycetes</taxon>
        <taxon>Helotiales</taxon>
        <taxon>Mollisiaceae</taxon>
        <taxon>Mollisia</taxon>
    </lineage>
</organism>
<dbReference type="KEGG" id="psco:LY89DRAFT_717616"/>
<dbReference type="InParanoid" id="A0A194XE01"/>
<feature type="region of interest" description="Disordered" evidence="1">
    <location>
        <begin position="1"/>
        <end position="44"/>
    </location>
</feature>
<accession>A0A194XE01</accession>
<dbReference type="EMBL" id="KQ947413">
    <property type="protein sequence ID" value="KUJ17977.1"/>
    <property type="molecule type" value="Genomic_DNA"/>
</dbReference>
<dbReference type="GeneID" id="28828085"/>
<dbReference type="Proteomes" id="UP000070700">
    <property type="component" value="Unassembled WGS sequence"/>
</dbReference>
<proteinExistence type="predicted"/>